<dbReference type="RefSeq" id="WP_210027365.1">
    <property type="nucleotide sequence ID" value="NZ_JAGINU010000001.1"/>
</dbReference>
<organism evidence="3 4">
    <name type="scientific">Pseudonocardia parietis</name>
    <dbReference type="NCBI Taxonomy" id="570936"/>
    <lineage>
        <taxon>Bacteria</taxon>
        <taxon>Bacillati</taxon>
        <taxon>Actinomycetota</taxon>
        <taxon>Actinomycetes</taxon>
        <taxon>Pseudonocardiales</taxon>
        <taxon>Pseudonocardiaceae</taxon>
        <taxon>Pseudonocardia</taxon>
    </lineage>
</organism>
<feature type="transmembrane region" description="Helical" evidence="2">
    <location>
        <begin position="60"/>
        <end position="78"/>
    </location>
</feature>
<feature type="compositionally biased region" description="Polar residues" evidence="1">
    <location>
        <begin position="213"/>
        <end position="227"/>
    </location>
</feature>
<keyword evidence="2" id="KW-0812">Transmembrane</keyword>
<feature type="region of interest" description="Disordered" evidence="1">
    <location>
        <begin position="193"/>
        <end position="227"/>
    </location>
</feature>
<comment type="caution">
    <text evidence="3">The sequence shown here is derived from an EMBL/GenBank/DDBJ whole genome shotgun (WGS) entry which is preliminary data.</text>
</comment>
<keyword evidence="2" id="KW-1133">Transmembrane helix</keyword>
<evidence type="ECO:0000256" key="1">
    <source>
        <dbReference type="SAM" id="MobiDB-lite"/>
    </source>
</evidence>
<sequence length="227" mass="25133">MFFRVRTLEETLPFGAIQLSQTAPVQYQEHDRLKSETELRIAVVPPLVVISIVLSVRFSWLLTILGAIAVGALLVQAFKNTRQRYDLLANAAYLNLIDLPVVDATISGLSDLEPRPSTDGHWIAALIAAFDRRGLYDESDFALGEAQTLDSPQDLLDVIDYLRKYDIDVPASLHAAVERAREDEHRDVTRELIDSVLAEPGSSPPPPIRNSRTEPGSSENEGSTNDE</sequence>
<accession>A0ABS4VTJ6</accession>
<keyword evidence="4" id="KW-1185">Reference proteome</keyword>
<evidence type="ECO:0000313" key="3">
    <source>
        <dbReference type="EMBL" id="MBP2367245.1"/>
    </source>
</evidence>
<gene>
    <name evidence="3" type="ORF">JOF36_002941</name>
</gene>
<dbReference type="Proteomes" id="UP001519295">
    <property type="component" value="Unassembled WGS sequence"/>
</dbReference>
<keyword evidence="2" id="KW-0472">Membrane</keyword>
<evidence type="ECO:0000313" key="4">
    <source>
        <dbReference type="Proteomes" id="UP001519295"/>
    </source>
</evidence>
<protein>
    <submittedName>
        <fullName evidence="3">Uncharacterized protein</fullName>
    </submittedName>
</protein>
<proteinExistence type="predicted"/>
<evidence type="ECO:0000256" key="2">
    <source>
        <dbReference type="SAM" id="Phobius"/>
    </source>
</evidence>
<dbReference type="EMBL" id="JAGINU010000001">
    <property type="protein sequence ID" value="MBP2367245.1"/>
    <property type="molecule type" value="Genomic_DNA"/>
</dbReference>
<reference evidence="3 4" key="1">
    <citation type="submission" date="2021-03" db="EMBL/GenBank/DDBJ databases">
        <title>Sequencing the genomes of 1000 actinobacteria strains.</title>
        <authorList>
            <person name="Klenk H.-P."/>
        </authorList>
    </citation>
    <scope>NUCLEOTIDE SEQUENCE [LARGE SCALE GENOMIC DNA]</scope>
    <source>
        <strain evidence="3 4">DSM 45256</strain>
    </source>
</reference>
<name>A0ABS4VTJ6_9PSEU</name>